<evidence type="ECO:0000259" key="4">
    <source>
        <dbReference type="PROSITE" id="PS51077"/>
    </source>
</evidence>
<dbReference type="GO" id="GO:0045892">
    <property type="term" value="P:negative regulation of DNA-templated transcription"/>
    <property type="evidence" value="ECO:0007669"/>
    <property type="project" value="TreeGrafter"/>
</dbReference>
<evidence type="ECO:0000256" key="1">
    <source>
        <dbReference type="ARBA" id="ARBA00023015"/>
    </source>
</evidence>
<sequence length="285" mass="31827">MAVPEEENKTETVLVWEKTKRDHTTCEHMPTEETNRSDRLIQATSTSVAVIDALIEIGGEGGVTEISDAAELSTSSVHKHLNTLRESDFIVKNGKTYSLSLRFLDIGGFIRNNHPGSREIKLHIQEMAQQTNHNVFFTVEENGRAVVLYREVGRNGVPMRSRIGTRFYMNQAAGGIAILAEYPDSRVEAIIERHGLPPATEKTMTDRDVLMEELDRVRERGYAMTVGETTEGVQSIAVPVTLPEEEIIGACAVSGPIHRMGDPDEELLQYLRTMTNELELNITYS</sequence>
<dbReference type="eggNOG" id="arCOG02798">
    <property type="taxonomic scope" value="Archaea"/>
</dbReference>
<dbReference type="GO" id="GO:0003700">
    <property type="term" value="F:DNA-binding transcription factor activity"/>
    <property type="evidence" value="ECO:0007669"/>
    <property type="project" value="TreeGrafter"/>
</dbReference>
<dbReference type="GO" id="GO:0003677">
    <property type="term" value="F:DNA binding"/>
    <property type="evidence" value="ECO:0007669"/>
    <property type="project" value="UniProtKB-KW"/>
</dbReference>
<dbReference type="Pfam" id="PF09339">
    <property type="entry name" value="HTH_IclR"/>
    <property type="match status" value="1"/>
</dbReference>
<reference evidence="6 7" key="1">
    <citation type="journal article" date="2014" name="PLoS Genet.">
        <title>Phylogenetically driven sequencing of extremely halophilic archaea reveals strategies for static and dynamic osmo-response.</title>
        <authorList>
            <person name="Becker E.A."/>
            <person name="Seitzer P.M."/>
            <person name="Tritt A."/>
            <person name="Larsen D."/>
            <person name="Krusor M."/>
            <person name="Yao A.I."/>
            <person name="Wu D."/>
            <person name="Madern D."/>
            <person name="Eisen J.A."/>
            <person name="Darling A.E."/>
            <person name="Facciotti M.T."/>
        </authorList>
    </citation>
    <scope>NUCLEOTIDE SEQUENCE [LARGE SCALE GENOMIC DNA]</scope>
    <source>
        <strain evidence="6 7">JCM 12255</strain>
    </source>
</reference>
<gene>
    <name evidence="6" type="ORF">C493_19301</name>
</gene>
<keyword evidence="3" id="KW-0804">Transcription</keyword>
<comment type="caution">
    <text evidence="6">The sequence shown here is derived from an EMBL/GenBank/DDBJ whole genome shotgun (WGS) entry which is preliminary data.</text>
</comment>
<dbReference type="Proteomes" id="UP000011602">
    <property type="component" value="Unassembled WGS sequence"/>
</dbReference>
<dbReference type="PROSITE" id="PS51077">
    <property type="entry name" value="HTH_ICLR"/>
    <property type="match status" value="1"/>
</dbReference>
<dbReference type="PANTHER" id="PTHR30136:SF35">
    <property type="entry name" value="HTH-TYPE TRANSCRIPTIONAL REGULATOR RV1719"/>
    <property type="match status" value="1"/>
</dbReference>
<dbReference type="AlphaFoldDB" id="L9WKW8"/>
<keyword evidence="7" id="KW-1185">Reference proteome</keyword>
<dbReference type="InterPro" id="IPR014757">
    <property type="entry name" value="Tscrpt_reg_IclR_C"/>
</dbReference>
<protein>
    <submittedName>
        <fullName evidence="6">IclR family transcriptional regulator</fullName>
    </submittedName>
</protein>
<dbReference type="InterPro" id="IPR036388">
    <property type="entry name" value="WH-like_DNA-bd_sf"/>
</dbReference>
<keyword evidence="1" id="KW-0805">Transcription regulation</keyword>
<dbReference type="EMBL" id="AOHZ01000088">
    <property type="protein sequence ID" value="ELY50145.1"/>
    <property type="molecule type" value="Genomic_DNA"/>
</dbReference>
<dbReference type="PANTHER" id="PTHR30136">
    <property type="entry name" value="HELIX-TURN-HELIX TRANSCRIPTIONAL REGULATOR, ICLR FAMILY"/>
    <property type="match status" value="1"/>
</dbReference>
<evidence type="ECO:0000256" key="2">
    <source>
        <dbReference type="ARBA" id="ARBA00023125"/>
    </source>
</evidence>
<dbReference type="InterPro" id="IPR029016">
    <property type="entry name" value="GAF-like_dom_sf"/>
</dbReference>
<dbReference type="PROSITE" id="PS51078">
    <property type="entry name" value="ICLR_ED"/>
    <property type="match status" value="1"/>
</dbReference>
<accession>L9WKW8</accession>
<dbReference type="Gene3D" id="3.30.450.40">
    <property type="match status" value="1"/>
</dbReference>
<dbReference type="CDD" id="cd00090">
    <property type="entry name" value="HTH_ARSR"/>
    <property type="match status" value="1"/>
</dbReference>
<dbReference type="InterPro" id="IPR050707">
    <property type="entry name" value="HTH_MetabolicPath_Reg"/>
</dbReference>
<feature type="domain" description="IclR-ED" evidence="5">
    <location>
        <begin position="102"/>
        <end position="285"/>
    </location>
</feature>
<feature type="domain" description="HTH iclR-type" evidence="4">
    <location>
        <begin position="41"/>
        <end position="101"/>
    </location>
</feature>
<proteinExistence type="predicted"/>
<evidence type="ECO:0000313" key="6">
    <source>
        <dbReference type="EMBL" id="ELY50145.1"/>
    </source>
</evidence>
<dbReference type="InterPro" id="IPR036390">
    <property type="entry name" value="WH_DNA-bd_sf"/>
</dbReference>
<organism evidence="6 7">
    <name type="scientific">Natronolimnohabitans innermongolicus JCM 12255</name>
    <dbReference type="NCBI Taxonomy" id="1227499"/>
    <lineage>
        <taxon>Archaea</taxon>
        <taxon>Methanobacteriati</taxon>
        <taxon>Methanobacteriota</taxon>
        <taxon>Stenosarchaea group</taxon>
        <taxon>Halobacteria</taxon>
        <taxon>Halobacteriales</taxon>
        <taxon>Natrialbaceae</taxon>
        <taxon>Natronolimnohabitans</taxon>
    </lineage>
</organism>
<dbReference type="Pfam" id="PF01614">
    <property type="entry name" value="IclR_C"/>
    <property type="match status" value="1"/>
</dbReference>
<keyword evidence="2" id="KW-0238">DNA-binding</keyword>
<evidence type="ECO:0000256" key="3">
    <source>
        <dbReference type="ARBA" id="ARBA00023163"/>
    </source>
</evidence>
<evidence type="ECO:0000259" key="5">
    <source>
        <dbReference type="PROSITE" id="PS51078"/>
    </source>
</evidence>
<evidence type="ECO:0000313" key="7">
    <source>
        <dbReference type="Proteomes" id="UP000011602"/>
    </source>
</evidence>
<dbReference type="SMART" id="SM00346">
    <property type="entry name" value="HTH_ICLR"/>
    <property type="match status" value="1"/>
</dbReference>
<dbReference type="SUPFAM" id="SSF46785">
    <property type="entry name" value="Winged helix' DNA-binding domain"/>
    <property type="match status" value="1"/>
</dbReference>
<dbReference type="Gene3D" id="1.10.10.10">
    <property type="entry name" value="Winged helix-like DNA-binding domain superfamily/Winged helix DNA-binding domain"/>
    <property type="match status" value="1"/>
</dbReference>
<dbReference type="InterPro" id="IPR005471">
    <property type="entry name" value="Tscrpt_reg_IclR_N"/>
</dbReference>
<dbReference type="SUPFAM" id="SSF55781">
    <property type="entry name" value="GAF domain-like"/>
    <property type="match status" value="1"/>
</dbReference>
<dbReference type="InterPro" id="IPR011991">
    <property type="entry name" value="ArsR-like_HTH"/>
</dbReference>
<name>L9WKW8_9EURY</name>